<dbReference type="Proteomes" id="UP000250079">
    <property type="component" value="Chromosome"/>
</dbReference>
<reference evidence="3 4" key="1">
    <citation type="submission" date="2016-12" db="EMBL/GenBank/DDBJ databases">
        <authorList>
            <person name="Song W.-J."/>
            <person name="Kurnit D.M."/>
        </authorList>
    </citation>
    <scope>NUCLEOTIDE SEQUENCE [LARGE SCALE GENOMIC DNA]</scope>
    <source>
        <strain evidence="3 4">IMCC3135</strain>
    </source>
</reference>
<keyword evidence="1" id="KW-0472">Membrane</keyword>
<organism evidence="3 4">
    <name type="scientific">Granulosicoccus antarcticus IMCC3135</name>
    <dbReference type="NCBI Taxonomy" id="1192854"/>
    <lineage>
        <taxon>Bacteria</taxon>
        <taxon>Pseudomonadati</taxon>
        <taxon>Pseudomonadota</taxon>
        <taxon>Gammaproteobacteria</taxon>
        <taxon>Chromatiales</taxon>
        <taxon>Granulosicoccaceae</taxon>
        <taxon>Granulosicoccus</taxon>
    </lineage>
</organism>
<dbReference type="EC" id="2.7.8.-" evidence="3"/>
<keyword evidence="4" id="KW-1185">Reference proteome</keyword>
<dbReference type="KEGG" id="gai:IMCC3135_20250"/>
<dbReference type="SUPFAM" id="SSF56024">
    <property type="entry name" value="Phospholipase D/nuclease"/>
    <property type="match status" value="2"/>
</dbReference>
<dbReference type="RefSeq" id="WP_088919209.1">
    <property type="nucleotide sequence ID" value="NZ_CP018632.1"/>
</dbReference>
<keyword evidence="3" id="KW-0808">Transferase</keyword>
<dbReference type="Gene3D" id="3.30.870.10">
    <property type="entry name" value="Endonuclease Chain A"/>
    <property type="match status" value="2"/>
</dbReference>
<evidence type="ECO:0000313" key="4">
    <source>
        <dbReference type="Proteomes" id="UP000250079"/>
    </source>
</evidence>
<keyword evidence="1" id="KW-0812">Transmembrane</keyword>
<dbReference type="PANTHER" id="PTHR21248">
    <property type="entry name" value="CARDIOLIPIN SYNTHASE"/>
    <property type="match status" value="1"/>
</dbReference>
<dbReference type="OrthoDB" id="9814092at2"/>
<feature type="domain" description="PLD phosphodiesterase" evidence="2">
    <location>
        <begin position="406"/>
        <end position="433"/>
    </location>
</feature>
<feature type="domain" description="PLD phosphodiesterase" evidence="2">
    <location>
        <begin position="172"/>
        <end position="199"/>
    </location>
</feature>
<accession>A0A2Z2NWL7</accession>
<protein>
    <submittedName>
        <fullName evidence="3">Cardiolipin synthase C</fullName>
        <ecNumber evidence="3">2.7.8.-</ecNumber>
    </submittedName>
</protein>
<dbReference type="InterPro" id="IPR001736">
    <property type="entry name" value="PLipase_D/transphosphatidylase"/>
</dbReference>
<dbReference type="Pfam" id="PF13091">
    <property type="entry name" value="PLDc_2"/>
    <property type="match status" value="2"/>
</dbReference>
<keyword evidence="1" id="KW-1133">Transmembrane helix</keyword>
<proteinExistence type="predicted"/>
<dbReference type="CDD" id="cd09113">
    <property type="entry name" value="PLDc_ymdC_like_2"/>
    <property type="match status" value="1"/>
</dbReference>
<name>A0A2Z2NWL7_9GAMM</name>
<feature type="transmembrane region" description="Helical" evidence="1">
    <location>
        <begin position="6"/>
        <end position="25"/>
    </location>
</feature>
<evidence type="ECO:0000313" key="3">
    <source>
        <dbReference type="EMBL" id="ASJ74128.1"/>
    </source>
</evidence>
<dbReference type="InterPro" id="IPR025202">
    <property type="entry name" value="PLD-like_dom"/>
</dbReference>
<dbReference type="SMART" id="SM00155">
    <property type="entry name" value="PLDc"/>
    <property type="match status" value="2"/>
</dbReference>
<evidence type="ECO:0000256" key="1">
    <source>
        <dbReference type="SAM" id="Phobius"/>
    </source>
</evidence>
<dbReference type="GO" id="GO:0032049">
    <property type="term" value="P:cardiolipin biosynthetic process"/>
    <property type="evidence" value="ECO:0007669"/>
    <property type="project" value="UniProtKB-ARBA"/>
</dbReference>
<dbReference type="AlphaFoldDB" id="A0A2Z2NWL7"/>
<sequence>MSDYPVLMYVTALIIVVLLLIRVLGNRALKVVPESCACDETVPDTALSEAVDALLDANAEKHPGSLFSPLGKASTALLSRFRLADLAQHTIDAQYYLFHDDEAGQALLANLIEAAGRGVKVRLLLDDIGIKGREPVLARLARETTNLEIRIFNPVWLRPARILDYLARFPRSSRRMHNKSFTVDKIVSIVGGRNIGNEYFNVGDGVSFADFDVIGAGPVAVDVVKQFDAYWHSGIAVEVIQLGKPCNEEQFALCKEQMAQGQDRFREHSNAHEELALEQLMSGNLEACLGSSRVVYDPPQKVMTGLFDTEGNLASLIIKLLSSAQQELLISSPYFIPGKRGMAVFRELRARGVRICLLTNSFAANDVVAVHSGYIDYRQELVEMGVEMYEFKPDSQTTSLSFMGSKRSSLHAKTFIIDRKQQFVGSFNLDPRSAIHNTEMGIFFHSVEFAESLCQSQLERLESSAYRLRLGKSHSLEWIEVTPTGETIVHTTEPDMTRLQRVSVYMLTWLPFEWLL</sequence>
<dbReference type="GO" id="GO:0030572">
    <property type="term" value="F:phosphatidyltransferase activity"/>
    <property type="evidence" value="ECO:0007669"/>
    <property type="project" value="UniProtKB-ARBA"/>
</dbReference>
<dbReference type="PANTHER" id="PTHR21248:SF12">
    <property type="entry name" value="CARDIOLIPIN SYNTHASE C"/>
    <property type="match status" value="1"/>
</dbReference>
<evidence type="ECO:0000259" key="2">
    <source>
        <dbReference type="PROSITE" id="PS50035"/>
    </source>
</evidence>
<gene>
    <name evidence="3" type="primary">clsC</name>
    <name evidence="3" type="ORF">IMCC3135_20250</name>
</gene>
<dbReference type="PROSITE" id="PS50035">
    <property type="entry name" value="PLD"/>
    <property type="match status" value="2"/>
</dbReference>
<dbReference type="EMBL" id="CP018632">
    <property type="protein sequence ID" value="ASJ74128.1"/>
    <property type="molecule type" value="Genomic_DNA"/>
</dbReference>
<dbReference type="CDD" id="cd09111">
    <property type="entry name" value="PLDc_ymdC_like_1"/>
    <property type="match status" value="1"/>
</dbReference>